<organism evidence="1">
    <name type="scientific">bioreactor metagenome</name>
    <dbReference type="NCBI Taxonomy" id="1076179"/>
    <lineage>
        <taxon>unclassified sequences</taxon>
        <taxon>metagenomes</taxon>
        <taxon>ecological metagenomes</taxon>
    </lineage>
</organism>
<dbReference type="EMBL" id="VSSQ01021630">
    <property type="protein sequence ID" value="MPM67335.1"/>
    <property type="molecule type" value="Genomic_DNA"/>
</dbReference>
<name>A0A645BPX3_9ZZZZ</name>
<dbReference type="AlphaFoldDB" id="A0A645BPX3"/>
<protein>
    <submittedName>
        <fullName evidence="1">Uncharacterized protein</fullName>
    </submittedName>
</protein>
<comment type="caution">
    <text evidence="1">The sequence shown here is derived from an EMBL/GenBank/DDBJ whole genome shotgun (WGS) entry which is preliminary data.</text>
</comment>
<evidence type="ECO:0000313" key="1">
    <source>
        <dbReference type="EMBL" id="MPM67335.1"/>
    </source>
</evidence>
<accession>A0A645BPX3</accession>
<sequence length="72" mass="8371">MRKDGCSCNFKILKSVVIAEKQIGRLEFVHADLLNNRLVLPYSGEADEPCQKPKPLTLWERKHVEPLKRVFH</sequence>
<gene>
    <name evidence="1" type="ORF">SDC9_114257</name>
</gene>
<reference evidence="1" key="1">
    <citation type="submission" date="2019-08" db="EMBL/GenBank/DDBJ databases">
        <authorList>
            <person name="Kucharzyk K."/>
            <person name="Murdoch R.W."/>
            <person name="Higgins S."/>
            <person name="Loffler F."/>
        </authorList>
    </citation>
    <scope>NUCLEOTIDE SEQUENCE</scope>
</reference>
<proteinExistence type="predicted"/>